<dbReference type="GO" id="GO:0005975">
    <property type="term" value="P:carbohydrate metabolic process"/>
    <property type="evidence" value="ECO:0007669"/>
    <property type="project" value="InterPro"/>
</dbReference>
<dbReference type="Pfam" id="PF00722">
    <property type="entry name" value="Glyco_hydro_16"/>
    <property type="match status" value="1"/>
</dbReference>
<dbReference type="STRING" id="599839.J4GMX0"/>
<dbReference type="HOGENOM" id="CLU_019533_1_0_1"/>
<dbReference type="GO" id="GO:0004553">
    <property type="term" value="F:hydrolase activity, hydrolyzing O-glycosyl compounds"/>
    <property type="evidence" value="ECO:0007669"/>
    <property type="project" value="InterPro"/>
</dbReference>
<feature type="compositionally biased region" description="Low complexity" evidence="2">
    <location>
        <begin position="9"/>
        <end position="19"/>
    </location>
</feature>
<dbReference type="EMBL" id="HE796985">
    <property type="protein sequence ID" value="CCM00465.1"/>
    <property type="molecule type" value="Genomic_DNA"/>
</dbReference>
<name>J4GMX0_9APHY</name>
<evidence type="ECO:0000313" key="6">
    <source>
        <dbReference type="Proteomes" id="UP000006352"/>
    </source>
</evidence>
<sequence length="850" mass="90978">MAYRKRDSYSASYSDAYSSVPTTSSPSFAHARSATAGAAQQYDEEAYFTSPFSSTQQLPMATAYSRDRAGSRGGDPSPLSPPRPQFLDGDRHSSSDAETASDSDNSNFGVSTPRANANRVHMRGRSNTNSSQPRAVAASPPGTTRSRNHTRRRSSAANDYSYDYAHAYAAGEEDGPMLNSPPLSSIGHALANPFGSPDETPRNSLYGGPGDRMSSGSEKGFGGRAPPSSYAFQSHTGNPDPLPGGVNKRSSLESIRARGPGGATLAQLPPPPPPSNSGHSMVSISAGPGSYNNYGNNVLMAPAGGNPLSPPGSGTAYPTGQATGGYGLVAETDELGRPYAPFMGGEADRSQTPPSPGHGSLYARSAAGAIASNASAAMSMRAPFLSPASRPTSSLWAPPSYPYAYPPGSGSSTALNSYAGSGLYPSQYPSYADIQAQLRKSKPILPSSRLVTKLTAEEKPWMAKKDGRKRASYWLTLFGMFLGVLGAAAVCYFSWISVNVLSNSELCSVLSEDWSGGLDLNQTWSPDNQLGGFGNGEFQITTTSSTNLYVKNNELYIYPTLTSDTLSGGYPAIFDGGSYTVPDCSTSNKTACSATSSNKTSTVINPVMSSRISTQNSYSIKYGRVEVVAKLPQGDWLWPAIWMLPVNNTYGPWPMSGEIDIMEARGNPPSYPAQGTNFVRSSLNYGVFEVLQTHLFGWWESKVTPYSADFHTYALEWTDSWMRLYVDSRLQAMMNLQITGKGGKSFFDRGAYPTTVQNGSTEAVVTDIWTQMGGGANAPYDQEFYLILDVAAGGTSGWFPDSVGNKPWYDGSPTAMREFALAQETWYATWPSDDTDRAFRVSSVNMWKLC</sequence>
<feature type="domain" description="GH16" evidence="4">
    <location>
        <begin position="491"/>
        <end position="835"/>
    </location>
</feature>
<dbReference type="GeneID" id="24095376"/>
<keyword evidence="3" id="KW-0472">Membrane</keyword>
<evidence type="ECO:0000313" key="5">
    <source>
        <dbReference type="EMBL" id="CCM00465.1"/>
    </source>
</evidence>
<dbReference type="Proteomes" id="UP000006352">
    <property type="component" value="Unassembled WGS sequence"/>
</dbReference>
<dbReference type="InterPro" id="IPR013320">
    <property type="entry name" value="ConA-like_dom_sf"/>
</dbReference>
<proteinExistence type="inferred from homology"/>
<evidence type="ECO:0000256" key="3">
    <source>
        <dbReference type="SAM" id="Phobius"/>
    </source>
</evidence>
<feature type="compositionally biased region" description="Low complexity" evidence="2">
    <location>
        <begin position="96"/>
        <end position="107"/>
    </location>
</feature>
<keyword evidence="3" id="KW-1133">Transmembrane helix</keyword>
<gene>
    <name evidence="5" type="ORF">FIBRA_02498</name>
</gene>
<dbReference type="RefSeq" id="XP_012179748.1">
    <property type="nucleotide sequence ID" value="XM_012324358.1"/>
</dbReference>
<dbReference type="PANTHER" id="PTHR10963:SF55">
    <property type="entry name" value="GLYCOSIDE HYDROLASE FAMILY 16 PROTEIN"/>
    <property type="match status" value="1"/>
</dbReference>
<evidence type="ECO:0000256" key="2">
    <source>
        <dbReference type="SAM" id="MobiDB-lite"/>
    </source>
</evidence>
<feature type="region of interest" description="Disordered" evidence="2">
    <location>
        <begin position="1"/>
        <end position="158"/>
    </location>
</feature>
<feature type="transmembrane region" description="Helical" evidence="3">
    <location>
        <begin position="471"/>
        <end position="495"/>
    </location>
</feature>
<comment type="similarity">
    <text evidence="1">Belongs to the glycosyl hydrolase 16 family.</text>
</comment>
<protein>
    <recommendedName>
        <fullName evidence="4">GH16 domain-containing protein</fullName>
    </recommendedName>
</protein>
<dbReference type="SUPFAM" id="SSF49899">
    <property type="entry name" value="Concanavalin A-like lectins/glucanases"/>
    <property type="match status" value="1"/>
</dbReference>
<feature type="region of interest" description="Disordered" evidence="2">
    <location>
        <begin position="173"/>
        <end position="282"/>
    </location>
</feature>
<reference evidence="5 6" key="1">
    <citation type="journal article" date="2012" name="Appl. Environ. Microbiol.">
        <title>Short-read sequencing for genomic analysis of the brown rot fungus Fibroporia radiculosa.</title>
        <authorList>
            <person name="Tang J.D."/>
            <person name="Perkins A.D."/>
            <person name="Sonstegard T.S."/>
            <person name="Schroeder S.G."/>
            <person name="Burgess S.C."/>
            <person name="Diehl S.V."/>
        </authorList>
    </citation>
    <scope>NUCLEOTIDE SEQUENCE [LARGE SCALE GENOMIC DNA]</scope>
    <source>
        <strain evidence="5 6">TFFH 294</strain>
    </source>
</reference>
<dbReference type="PROSITE" id="PS51762">
    <property type="entry name" value="GH16_2"/>
    <property type="match status" value="1"/>
</dbReference>
<organism evidence="5 6">
    <name type="scientific">Fibroporia radiculosa</name>
    <dbReference type="NCBI Taxonomy" id="599839"/>
    <lineage>
        <taxon>Eukaryota</taxon>
        <taxon>Fungi</taxon>
        <taxon>Dikarya</taxon>
        <taxon>Basidiomycota</taxon>
        <taxon>Agaricomycotina</taxon>
        <taxon>Agaricomycetes</taxon>
        <taxon>Polyporales</taxon>
        <taxon>Fibroporiaceae</taxon>
        <taxon>Fibroporia</taxon>
    </lineage>
</organism>
<dbReference type="InterPro" id="IPR050546">
    <property type="entry name" value="Glycosyl_Hydrlase_16"/>
</dbReference>
<keyword evidence="3" id="KW-0812">Transmembrane</keyword>
<dbReference type="PANTHER" id="PTHR10963">
    <property type="entry name" value="GLYCOSYL HYDROLASE-RELATED"/>
    <property type="match status" value="1"/>
</dbReference>
<feature type="compositionally biased region" description="Polar residues" evidence="2">
    <location>
        <begin position="50"/>
        <end position="59"/>
    </location>
</feature>
<dbReference type="AlphaFoldDB" id="J4GMX0"/>
<dbReference type="InterPro" id="IPR000757">
    <property type="entry name" value="Beta-glucanase-like"/>
</dbReference>
<evidence type="ECO:0000256" key="1">
    <source>
        <dbReference type="ARBA" id="ARBA00006865"/>
    </source>
</evidence>
<dbReference type="OrthoDB" id="4781at2759"/>
<dbReference type="InParanoid" id="J4GMX0"/>
<keyword evidence="6" id="KW-1185">Reference proteome</keyword>
<accession>J4GMX0</accession>
<evidence type="ECO:0000259" key="4">
    <source>
        <dbReference type="PROSITE" id="PS51762"/>
    </source>
</evidence>
<dbReference type="Gene3D" id="2.60.120.200">
    <property type="match status" value="1"/>
</dbReference>